<proteinExistence type="inferred from homology"/>
<evidence type="ECO:0000313" key="10">
    <source>
        <dbReference type="Proteomes" id="UP000198302"/>
    </source>
</evidence>
<dbReference type="EMBL" id="MUGX01000006">
    <property type="protein sequence ID" value="OXA90548.1"/>
    <property type="molecule type" value="Genomic_DNA"/>
</dbReference>
<reference evidence="7 9" key="1">
    <citation type="submission" date="2015-01" db="EMBL/GenBank/DDBJ databases">
        <title>Genome of Flavobacterium hibernum DSM 12611.</title>
        <authorList>
            <person name="Stropko S.J."/>
            <person name="Pipes S.E."/>
            <person name="Newman J.D."/>
        </authorList>
    </citation>
    <scope>NUCLEOTIDE SEQUENCE [LARGE SCALE GENOMIC DNA]</scope>
    <source>
        <strain evidence="7 9">DSM 12611</strain>
    </source>
</reference>
<dbReference type="PANTHER" id="PTHR10057:SF0">
    <property type="entry name" value="TRANSLOCATOR PROTEIN"/>
    <property type="match status" value="1"/>
</dbReference>
<comment type="subcellular location">
    <subcellularLocation>
        <location evidence="1">Membrane</location>
        <topology evidence="1">Multi-pass membrane protein</topology>
    </subcellularLocation>
</comment>
<dbReference type="InterPro" id="IPR004307">
    <property type="entry name" value="TspO_MBR"/>
</dbReference>
<dbReference type="OrthoDB" id="9795496at2"/>
<feature type="transmembrane region" description="Helical" evidence="6">
    <location>
        <begin position="46"/>
        <end position="68"/>
    </location>
</feature>
<keyword evidence="4 6" id="KW-1133">Transmembrane helix</keyword>
<comment type="caution">
    <text evidence="7">The sequence shown here is derived from an EMBL/GenBank/DDBJ whole genome shotgun (WGS) entry which is preliminary data.</text>
</comment>
<keyword evidence="5 6" id="KW-0472">Membrane</keyword>
<dbReference type="Pfam" id="PF03073">
    <property type="entry name" value="TspO_MBR"/>
    <property type="match status" value="1"/>
</dbReference>
<evidence type="ECO:0000256" key="3">
    <source>
        <dbReference type="ARBA" id="ARBA00022692"/>
    </source>
</evidence>
<evidence type="ECO:0000313" key="7">
    <source>
        <dbReference type="EMBL" id="KIO53840.1"/>
    </source>
</evidence>
<sequence>MNKITKIAIALIVCLAVGYSASTVTRPSVEAWYPTLIKPSFNPPNWIFMPVWTVLYIFMAVAAGLVWDKIKEQNEEVKKALGFFLIQLALNAIWSYLFFGLKNPLLAFIEIALLWLMIYETYFKFVKINKIAGYLLIPYLVWVLFAGVLNASIWWLNK</sequence>
<dbReference type="Gene3D" id="1.20.1260.100">
    <property type="entry name" value="TspO/MBR protein"/>
    <property type="match status" value="1"/>
</dbReference>
<dbReference type="PIRSF" id="PIRSF005859">
    <property type="entry name" value="PBR"/>
    <property type="match status" value="1"/>
</dbReference>
<evidence type="ECO:0000256" key="4">
    <source>
        <dbReference type="ARBA" id="ARBA00022989"/>
    </source>
</evidence>
<feature type="transmembrane region" description="Helical" evidence="6">
    <location>
        <begin position="80"/>
        <end position="99"/>
    </location>
</feature>
<evidence type="ECO:0000256" key="5">
    <source>
        <dbReference type="ARBA" id="ARBA00023136"/>
    </source>
</evidence>
<dbReference type="CDD" id="cd15904">
    <property type="entry name" value="TSPO_MBR"/>
    <property type="match status" value="1"/>
</dbReference>
<comment type="similarity">
    <text evidence="2">Belongs to the TspO/BZRP family.</text>
</comment>
<dbReference type="RefSeq" id="WP_041516625.1">
    <property type="nucleotide sequence ID" value="NZ_JPRK01000005.1"/>
</dbReference>
<gene>
    <name evidence="8" type="ORF">B0A73_02110</name>
    <name evidence="7" type="ORF">IW18_05730</name>
</gene>
<dbReference type="GO" id="GO:0016020">
    <property type="term" value="C:membrane"/>
    <property type="evidence" value="ECO:0007669"/>
    <property type="project" value="UniProtKB-SubCell"/>
</dbReference>
<evidence type="ECO:0000256" key="1">
    <source>
        <dbReference type="ARBA" id="ARBA00004141"/>
    </source>
</evidence>
<protein>
    <submittedName>
        <fullName evidence="7">CrtK</fullName>
    </submittedName>
    <submittedName>
        <fullName evidence="8">Sensory protein TspO</fullName>
    </submittedName>
</protein>
<dbReference type="InterPro" id="IPR038330">
    <property type="entry name" value="TspO/MBR-related_sf"/>
</dbReference>
<evidence type="ECO:0000256" key="6">
    <source>
        <dbReference type="SAM" id="Phobius"/>
    </source>
</evidence>
<feature type="transmembrane region" description="Helical" evidence="6">
    <location>
        <begin position="105"/>
        <end position="122"/>
    </location>
</feature>
<evidence type="ECO:0000256" key="2">
    <source>
        <dbReference type="ARBA" id="ARBA00007524"/>
    </source>
</evidence>
<dbReference type="AlphaFoldDB" id="A0A0D0EMK9"/>
<feature type="transmembrane region" description="Helical" evidence="6">
    <location>
        <begin position="134"/>
        <end position="156"/>
    </location>
</feature>
<evidence type="ECO:0000313" key="8">
    <source>
        <dbReference type="EMBL" id="OXA90548.1"/>
    </source>
</evidence>
<dbReference type="PANTHER" id="PTHR10057">
    <property type="entry name" value="PERIPHERAL-TYPE BENZODIAZEPINE RECEPTOR"/>
    <property type="match status" value="1"/>
</dbReference>
<reference evidence="8 10" key="2">
    <citation type="submission" date="2016-11" db="EMBL/GenBank/DDBJ databases">
        <title>Whole genomes of Flavobacteriaceae.</title>
        <authorList>
            <person name="Stine C."/>
            <person name="Li C."/>
            <person name="Tadesse D."/>
        </authorList>
    </citation>
    <scope>NUCLEOTIDE SEQUENCE [LARGE SCALE GENOMIC DNA]</scope>
    <source>
        <strain evidence="8 10">ATCC 51468</strain>
    </source>
</reference>
<dbReference type="Proteomes" id="UP000198302">
    <property type="component" value="Unassembled WGS sequence"/>
</dbReference>
<keyword evidence="10" id="KW-1185">Reference proteome</keyword>
<evidence type="ECO:0000313" key="9">
    <source>
        <dbReference type="Proteomes" id="UP000032061"/>
    </source>
</evidence>
<dbReference type="EMBL" id="JPRK01000005">
    <property type="protein sequence ID" value="KIO53840.1"/>
    <property type="molecule type" value="Genomic_DNA"/>
</dbReference>
<organism evidence="7 9">
    <name type="scientific">Flavobacterium hibernum</name>
    <dbReference type="NCBI Taxonomy" id="37752"/>
    <lineage>
        <taxon>Bacteria</taxon>
        <taxon>Pseudomonadati</taxon>
        <taxon>Bacteroidota</taxon>
        <taxon>Flavobacteriia</taxon>
        <taxon>Flavobacteriales</taxon>
        <taxon>Flavobacteriaceae</taxon>
        <taxon>Flavobacterium</taxon>
    </lineage>
</organism>
<dbReference type="FunFam" id="1.20.1260.100:FF:000001">
    <property type="entry name" value="translocator protein 2"/>
    <property type="match status" value="1"/>
</dbReference>
<dbReference type="Proteomes" id="UP000032061">
    <property type="component" value="Unassembled WGS sequence"/>
</dbReference>
<accession>A0A0D0EMK9</accession>
<dbReference type="STRING" id="37752.IW18_05730"/>
<name>A0A0D0EMK9_9FLAO</name>
<dbReference type="GO" id="GO:0033013">
    <property type="term" value="P:tetrapyrrole metabolic process"/>
    <property type="evidence" value="ECO:0007669"/>
    <property type="project" value="UniProtKB-ARBA"/>
</dbReference>
<keyword evidence="3 6" id="KW-0812">Transmembrane</keyword>